<reference evidence="7" key="2">
    <citation type="submission" date="2022-10" db="EMBL/GenBank/DDBJ databases">
        <authorList>
            <consortium name="ENA_rothamsted_submissions"/>
            <consortium name="culmorum"/>
            <person name="King R."/>
        </authorList>
    </citation>
    <scope>NUCLEOTIDE SEQUENCE</scope>
</reference>
<dbReference type="AlphaFoldDB" id="A0A9P0GS52"/>
<keyword evidence="5 6" id="KW-0472">Membrane</keyword>
<feature type="transmembrane region" description="Helical" evidence="6">
    <location>
        <begin position="236"/>
        <end position="257"/>
    </location>
</feature>
<evidence type="ECO:0000256" key="1">
    <source>
        <dbReference type="ARBA" id="ARBA00004141"/>
    </source>
</evidence>
<feature type="transmembrane region" description="Helical" evidence="6">
    <location>
        <begin position="7"/>
        <end position="28"/>
    </location>
</feature>
<evidence type="ECO:0000256" key="3">
    <source>
        <dbReference type="ARBA" id="ARBA00022692"/>
    </source>
</evidence>
<feature type="transmembrane region" description="Helical" evidence="6">
    <location>
        <begin position="146"/>
        <end position="174"/>
    </location>
</feature>
<organism evidence="7 8">
    <name type="scientific">Phaedon cochleariae</name>
    <name type="common">Mustard beetle</name>
    <dbReference type="NCBI Taxonomy" id="80249"/>
    <lineage>
        <taxon>Eukaryota</taxon>
        <taxon>Metazoa</taxon>
        <taxon>Ecdysozoa</taxon>
        <taxon>Arthropoda</taxon>
        <taxon>Hexapoda</taxon>
        <taxon>Insecta</taxon>
        <taxon>Pterygota</taxon>
        <taxon>Neoptera</taxon>
        <taxon>Endopterygota</taxon>
        <taxon>Coleoptera</taxon>
        <taxon>Polyphaga</taxon>
        <taxon>Cucujiformia</taxon>
        <taxon>Chrysomeloidea</taxon>
        <taxon>Chrysomelidae</taxon>
        <taxon>Chrysomelinae</taxon>
        <taxon>Chrysomelini</taxon>
        <taxon>Phaedon</taxon>
    </lineage>
</organism>
<proteinExistence type="inferred from homology"/>
<evidence type="ECO:0000313" key="8">
    <source>
        <dbReference type="Proteomes" id="UP001153737"/>
    </source>
</evidence>
<sequence length="284" mass="31781">MATTKRIYVFATCILSGIAALFTIISLATEQWVVSDSIQLVEGTNDQMSQRNRVRYGLFQGTYFQTTPSTFTFQLSMTCSLKENICAVLCTGDSEILSALYQGQNGSQSDPMLKCPVIHRVSTYRNRPITYSKESMASRTFINCGVWVSTIIFLVLSLAFGVLSSALALFNTVNNPVQVFLSIQGLYIYNAMALCGSVIALASWGIMHPFITYHNVAIYYTITGQMSSDKVAYLGYSYWINIIPIVFYCGSITVLYIRQYLLSKDPGHKIVEREDNADPVIYLY</sequence>
<dbReference type="Gene3D" id="1.20.140.150">
    <property type="match status" value="1"/>
</dbReference>
<dbReference type="EMBL" id="OU896708">
    <property type="protein sequence ID" value="CAH1155881.1"/>
    <property type="molecule type" value="Genomic_DNA"/>
</dbReference>
<dbReference type="PANTHER" id="PTHR31548">
    <property type="entry name" value="CLARIN"/>
    <property type="match status" value="1"/>
</dbReference>
<dbReference type="GO" id="GO:0016020">
    <property type="term" value="C:membrane"/>
    <property type="evidence" value="ECO:0007669"/>
    <property type="project" value="UniProtKB-SubCell"/>
</dbReference>
<dbReference type="PANTHER" id="PTHR31548:SF6">
    <property type="entry name" value="AGAP002756-PA"/>
    <property type="match status" value="1"/>
</dbReference>
<dbReference type="InterPro" id="IPR026748">
    <property type="entry name" value="Clarin"/>
</dbReference>
<keyword evidence="8" id="KW-1185">Reference proteome</keyword>
<evidence type="ECO:0008006" key="9">
    <source>
        <dbReference type="Google" id="ProtNLM"/>
    </source>
</evidence>
<name>A0A9P0GS52_PHACE</name>
<accession>A0A9P0GS52</accession>
<gene>
    <name evidence="7" type="ORF">PHAECO_LOCUS6031</name>
</gene>
<keyword evidence="4 6" id="KW-1133">Transmembrane helix</keyword>
<keyword evidence="3 6" id="KW-0812">Transmembrane</keyword>
<feature type="transmembrane region" description="Helical" evidence="6">
    <location>
        <begin position="186"/>
        <end position="207"/>
    </location>
</feature>
<dbReference type="GO" id="GO:0007605">
    <property type="term" value="P:sensory perception of sound"/>
    <property type="evidence" value="ECO:0007669"/>
    <property type="project" value="UniProtKB-ARBA"/>
</dbReference>
<dbReference type="Proteomes" id="UP001153737">
    <property type="component" value="Chromosome 2"/>
</dbReference>
<comment type="subcellular location">
    <subcellularLocation>
        <location evidence="1">Membrane</location>
        <topology evidence="1">Multi-pass membrane protein</topology>
    </subcellularLocation>
</comment>
<dbReference type="OrthoDB" id="6432214at2759"/>
<evidence type="ECO:0000256" key="5">
    <source>
        <dbReference type="ARBA" id="ARBA00023136"/>
    </source>
</evidence>
<comment type="similarity">
    <text evidence="2">Belongs to the clarin family.</text>
</comment>
<protein>
    <recommendedName>
        <fullName evidence="9">Clarin-3</fullName>
    </recommendedName>
</protein>
<evidence type="ECO:0000256" key="4">
    <source>
        <dbReference type="ARBA" id="ARBA00022989"/>
    </source>
</evidence>
<reference evidence="7" key="1">
    <citation type="submission" date="2022-01" db="EMBL/GenBank/DDBJ databases">
        <authorList>
            <person name="King R."/>
        </authorList>
    </citation>
    <scope>NUCLEOTIDE SEQUENCE</scope>
</reference>
<evidence type="ECO:0000313" key="7">
    <source>
        <dbReference type="EMBL" id="CAH1155881.1"/>
    </source>
</evidence>
<evidence type="ECO:0000256" key="6">
    <source>
        <dbReference type="SAM" id="Phobius"/>
    </source>
</evidence>
<evidence type="ECO:0000256" key="2">
    <source>
        <dbReference type="ARBA" id="ARBA00005787"/>
    </source>
</evidence>